<feature type="region of interest" description="Disordered" evidence="1">
    <location>
        <begin position="47"/>
        <end position="83"/>
    </location>
</feature>
<organism evidence="2 3">
    <name type="scientific">Mycobacterium pseudokansasii</name>
    <dbReference type="NCBI Taxonomy" id="2341080"/>
    <lineage>
        <taxon>Bacteria</taxon>
        <taxon>Bacillati</taxon>
        <taxon>Actinomycetota</taxon>
        <taxon>Actinomycetes</taxon>
        <taxon>Mycobacteriales</taxon>
        <taxon>Mycobacteriaceae</taxon>
        <taxon>Mycobacterium</taxon>
    </lineage>
</organism>
<evidence type="ECO:0000256" key="1">
    <source>
        <dbReference type="SAM" id="MobiDB-lite"/>
    </source>
</evidence>
<dbReference type="EMBL" id="UPHU01000001">
    <property type="protein sequence ID" value="VBA47590.1"/>
    <property type="molecule type" value="Genomic_DNA"/>
</dbReference>
<dbReference type="RefSeq" id="WP_244601836.1">
    <property type="nucleotide sequence ID" value="NZ_JAIENV010000131.1"/>
</dbReference>
<gene>
    <name evidence="2" type="ORF">LAUMK142_00834</name>
</gene>
<dbReference type="Proteomes" id="UP000268285">
    <property type="component" value="Unassembled WGS sequence"/>
</dbReference>
<evidence type="ECO:0000313" key="3">
    <source>
        <dbReference type="Proteomes" id="UP000268285"/>
    </source>
</evidence>
<sequence length="83" mass="9051">MLQSTPRMDTILRSKTGSITTGVLRLFDVVTADGEQPDELLRLRVHSRMPQSAPSGKRSPRGLADKVGELPAVEGPTPRRDSI</sequence>
<evidence type="ECO:0000313" key="2">
    <source>
        <dbReference type="EMBL" id="VBA47590.1"/>
    </source>
</evidence>
<accession>A0A498QRA3</accession>
<dbReference type="AlphaFoldDB" id="A0A498QRA3"/>
<keyword evidence="3" id="KW-1185">Reference proteome</keyword>
<proteinExistence type="predicted"/>
<name>A0A498QRA3_9MYCO</name>
<reference evidence="2 3" key="1">
    <citation type="submission" date="2018-09" db="EMBL/GenBank/DDBJ databases">
        <authorList>
            <person name="Tagini F."/>
        </authorList>
    </citation>
    <scope>NUCLEOTIDE SEQUENCE [LARGE SCALE GENOMIC DNA]</scope>
    <source>
        <strain evidence="2 3">MK142</strain>
    </source>
</reference>
<protein>
    <submittedName>
        <fullName evidence="2">Uncharacterized protein</fullName>
    </submittedName>
</protein>